<dbReference type="Pfam" id="PF00675">
    <property type="entry name" value="Peptidase_M16"/>
    <property type="match status" value="1"/>
</dbReference>
<feature type="domain" description="Peptidase M16 C-terminal" evidence="7">
    <location>
        <begin position="271"/>
        <end position="446"/>
    </location>
</feature>
<dbReference type="Proteomes" id="UP000264071">
    <property type="component" value="Unassembled WGS sequence"/>
</dbReference>
<feature type="domain" description="Peptidase M16 N-terminal" evidence="6">
    <location>
        <begin position="130"/>
        <end position="232"/>
    </location>
</feature>
<protein>
    <submittedName>
        <fullName evidence="8">Insulinase family protein</fullName>
    </submittedName>
</protein>
<dbReference type="GO" id="GO:0008237">
    <property type="term" value="F:metallopeptidase activity"/>
    <property type="evidence" value="ECO:0007669"/>
    <property type="project" value="UniProtKB-KW"/>
</dbReference>
<evidence type="ECO:0000313" key="8">
    <source>
        <dbReference type="EMBL" id="HCT57555.1"/>
    </source>
</evidence>
<sequence>MGRSQGPPVICRSGRSHVVNPSPCQWRRIRQELRRSHGAKVRSVHLSRYPFVPSFTHPMNVSHAPRPRGALVRATLGSLAAAAALLATASLSAQSAPSIPHEKYSLPNGLEVILHVDRSVPIIAVEGFYKVGSGDEKKGRTGFAHLFEHVMFMGSQNVPVGKFDEWLEAAGASNNGSTNFDRTNYYETGPSNALPLMLWLDADRMGWLLPTMDQEKLDLQRGVVQNERRQSYDNVPYGRAFETILPVMFPSNHPYSWPVIGSMADLSAAALDDVKDFFRQYYAPNNATITIAGDFNADSVKAQVTKYFGSIPRSAQPVVRPTVPEVRIAKDTVLVMEDRVQLPRAYYAWHGVKAFSPDDAALDALTDIIAGGKSSRLYRTLVYEKQIAQDVSMGNTSQKLDGLIMLTATAKPGVHPREMDVEIRKTLNDIATSGVTDRELTRVKNGMRASMLDRLSSVLGKATQLSYYNYYTGTPDYMAQDLARYERLTSADLQRVARQYVLQPKIVLTVVPEGKKELALTSAQGGNN</sequence>
<dbReference type="Pfam" id="PF05193">
    <property type="entry name" value="Peptidase_M16_C"/>
    <property type="match status" value="1"/>
</dbReference>
<dbReference type="InterPro" id="IPR011765">
    <property type="entry name" value="Pept_M16_N"/>
</dbReference>
<evidence type="ECO:0000256" key="5">
    <source>
        <dbReference type="ARBA" id="ARBA00023049"/>
    </source>
</evidence>
<dbReference type="InterPro" id="IPR011249">
    <property type="entry name" value="Metalloenz_LuxS/M16"/>
</dbReference>
<dbReference type="InterPro" id="IPR007863">
    <property type="entry name" value="Peptidase_M16_C"/>
</dbReference>
<dbReference type="EMBL" id="DPIY01000009">
    <property type="protein sequence ID" value="HCT57555.1"/>
    <property type="molecule type" value="Genomic_DNA"/>
</dbReference>
<evidence type="ECO:0000259" key="7">
    <source>
        <dbReference type="Pfam" id="PF05193"/>
    </source>
</evidence>
<evidence type="ECO:0000256" key="4">
    <source>
        <dbReference type="ARBA" id="ARBA00022833"/>
    </source>
</evidence>
<evidence type="ECO:0000259" key="6">
    <source>
        <dbReference type="Pfam" id="PF00675"/>
    </source>
</evidence>
<dbReference type="SUPFAM" id="SSF63411">
    <property type="entry name" value="LuxS/MPP-like metallohydrolase"/>
    <property type="match status" value="2"/>
</dbReference>
<comment type="caution">
    <text evidence="8">The sequence shown here is derived from an EMBL/GenBank/DDBJ whole genome shotgun (WGS) entry which is preliminary data.</text>
</comment>
<evidence type="ECO:0000313" key="9">
    <source>
        <dbReference type="Proteomes" id="UP000264071"/>
    </source>
</evidence>
<dbReference type="Gene3D" id="3.30.830.10">
    <property type="entry name" value="Metalloenzyme, LuxS/M16 peptidase-like"/>
    <property type="match status" value="2"/>
</dbReference>
<evidence type="ECO:0000256" key="2">
    <source>
        <dbReference type="ARBA" id="ARBA00022670"/>
    </source>
</evidence>
<keyword evidence="4" id="KW-0862">Zinc</keyword>
<dbReference type="InterPro" id="IPR050626">
    <property type="entry name" value="Peptidase_M16"/>
</dbReference>
<dbReference type="GO" id="GO:0006508">
    <property type="term" value="P:proteolysis"/>
    <property type="evidence" value="ECO:0007669"/>
    <property type="project" value="UniProtKB-KW"/>
</dbReference>
<dbReference type="GO" id="GO:0046872">
    <property type="term" value="F:metal ion binding"/>
    <property type="evidence" value="ECO:0007669"/>
    <property type="project" value="InterPro"/>
</dbReference>
<accession>A0A3D4V8Y2</accession>
<dbReference type="AlphaFoldDB" id="A0A3D4V8Y2"/>
<keyword evidence="3" id="KW-0378">Hydrolase</keyword>
<dbReference type="PANTHER" id="PTHR43690">
    <property type="entry name" value="NARDILYSIN"/>
    <property type="match status" value="1"/>
</dbReference>
<proteinExistence type="inferred from homology"/>
<comment type="similarity">
    <text evidence="1">Belongs to the peptidase M16 family.</text>
</comment>
<organism evidence="8 9">
    <name type="scientific">Gemmatimonas aurantiaca</name>
    <dbReference type="NCBI Taxonomy" id="173480"/>
    <lineage>
        <taxon>Bacteria</taxon>
        <taxon>Pseudomonadati</taxon>
        <taxon>Gemmatimonadota</taxon>
        <taxon>Gemmatimonadia</taxon>
        <taxon>Gemmatimonadales</taxon>
        <taxon>Gemmatimonadaceae</taxon>
        <taxon>Gemmatimonas</taxon>
    </lineage>
</organism>
<evidence type="ECO:0000256" key="1">
    <source>
        <dbReference type="ARBA" id="ARBA00007261"/>
    </source>
</evidence>
<keyword evidence="2" id="KW-0645">Protease</keyword>
<gene>
    <name evidence="8" type="ORF">DGD08_10185</name>
</gene>
<reference evidence="8 9" key="1">
    <citation type="journal article" date="2018" name="Nat. Biotechnol.">
        <title>A standardized bacterial taxonomy based on genome phylogeny substantially revises the tree of life.</title>
        <authorList>
            <person name="Parks D.H."/>
            <person name="Chuvochina M."/>
            <person name="Waite D.W."/>
            <person name="Rinke C."/>
            <person name="Skarshewski A."/>
            <person name="Chaumeil P.A."/>
            <person name="Hugenholtz P."/>
        </authorList>
    </citation>
    <scope>NUCLEOTIDE SEQUENCE [LARGE SCALE GENOMIC DNA]</scope>
    <source>
        <strain evidence="8">UBA8844</strain>
    </source>
</reference>
<evidence type="ECO:0000256" key="3">
    <source>
        <dbReference type="ARBA" id="ARBA00022801"/>
    </source>
</evidence>
<name>A0A3D4V8Y2_9BACT</name>
<dbReference type="PANTHER" id="PTHR43690:SF35">
    <property type="entry name" value="NON-CATALYTIC MEMBER OF PEPTIDASE SUBFAMILY M16B-RELATED"/>
    <property type="match status" value="1"/>
</dbReference>
<keyword evidence="5" id="KW-0482">Metalloprotease</keyword>